<organism evidence="2 3">
    <name type="scientific">Myxococcus llanfairpwllgwyngyllgogerychwyrndrobwllllantysiliogogogochensis</name>
    <dbReference type="NCBI Taxonomy" id="2590453"/>
    <lineage>
        <taxon>Bacteria</taxon>
        <taxon>Pseudomonadati</taxon>
        <taxon>Myxococcota</taxon>
        <taxon>Myxococcia</taxon>
        <taxon>Myxococcales</taxon>
        <taxon>Cystobacterineae</taxon>
        <taxon>Myxococcaceae</taxon>
        <taxon>Myxococcus</taxon>
    </lineage>
</organism>
<feature type="compositionally biased region" description="Low complexity" evidence="1">
    <location>
        <begin position="51"/>
        <end position="60"/>
    </location>
</feature>
<protein>
    <submittedName>
        <fullName evidence="2">Uncharacterized protein</fullName>
    </submittedName>
</protein>
<gene>
    <name evidence="2" type="ORF">FJV41_49290</name>
</gene>
<feature type="compositionally biased region" description="Low complexity" evidence="1">
    <location>
        <begin position="25"/>
        <end position="37"/>
    </location>
</feature>
<feature type="non-terminal residue" evidence="2">
    <location>
        <position position="144"/>
    </location>
</feature>
<reference evidence="2 3" key="1">
    <citation type="submission" date="2019-06" db="EMBL/GenBank/DDBJ databases">
        <authorList>
            <person name="Livingstone P."/>
            <person name="Whitworth D."/>
        </authorList>
    </citation>
    <scope>NUCLEOTIDE SEQUENCE [LARGE SCALE GENOMIC DNA]</scope>
    <source>
        <strain evidence="2 3">AM401</strain>
    </source>
</reference>
<evidence type="ECO:0000313" key="3">
    <source>
        <dbReference type="Proteomes" id="UP000315369"/>
    </source>
</evidence>
<dbReference type="Proteomes" id="UP000315369">
    <property type="component" value="Unassembled WGS sequence"/>
</dbReference>
<dbReference type="AlphaFoldDB" id="A0A540WJD5"/>
<evidence type="ECO:0000313" key="2">
    <source>
        <dbReference type="EMBL" id="TQF08554.1"/>
    </source>
</evidence>
<accession>A0A540WJD5</accession>
<evidence type="ECO:0000256" key="1">
    <source>
        <dbReference type="SAM" id="MobiDB-lite"/>
    </source>
</evidence>
<feature type="region of interest" description="Disordered" evidence="1">
    <location>
        <begin position="11"/>
        <end position="78"/>
    </location>
</feature>
<comment type="caution">
    <text evidence="2">The sequence shown here is derived from an EMBL/GenBank/DDBJ whole genome shotgun (WGS) entry which is preliminary data.</text>
</comment>
<dbReference type="EMBL" id="VIFM01000554">
    <property type="protein sequence ID" value="TQF08554.1"/>
    <property type="molecule type" value="Genomic_DNA"/>
</dbReference>
<name>A0A540WJD5_9BACT</name>
<proteinExistence type="predicted"/>
<sequence>MLVALVALGATGMGCSSDESPPPSSSGGDAGTPRPDAGGPPPDAGTEEPAPDAGGEPAPAFTVLPPSEPTLRFAPRNTTRFSVQVRRDDSFTGDVTLTLGGLPAHVLADALTLSVPGAENLATFELHVEEAAAYGRFPIQVVGE</sequence>
<keyword evidence="3" id="KW-1185">Reference proteome</keyword>